<keyword evidence="1" id="KW-0812">Transmembrane</keyword>
<protein>
    <submittedName>
        <fullName evidence="2">Uncharacterized protein</fullName>
    </submittedName>
</protein>
<accession>A0A2H3JT27</accession>
<feature type="transmembrane region" description="Helical" evidence="1">
    <location>
        <begin position="368"/>
        <end position="389"/>
    </location>
</feature>
<evidence type="ECO:0000313" key="2">
    <source>
        <dbReference type="EMBL" id="PCH43103.1"/>
    </source>
</evidence>
<dbReference type="OrthoDB" id="5406607at2759"/>
<dbReference type="Proteomes" id="UP000218811">
    <property type="component" value="Unassembled WGS sequence"/>
</dbReference>
<dbReference type="AlphaFoldDB" id="A0A2H3JT27"/>
<keyword evidence="1" id="KW-0472">Membrane</keyword>
<organism evidence="2 3">
    <name type="scientific">Wolfiporia cocos (strain MD-104)</name>
    <name type="common">Brown rot fungus</name>
    <dbReference type="NCBI Taxonomy" id="742152"/>
    <lineage>
        <taxon>Eukaryota</taxon>
        <taxon>Fungi</taxon>
        <taxon>Dikarya</taxon>
        <taxon>Basidiomycota</taxon>
        <taxon>Agaricomycotina</taxon>
        <taxon>Agaricomycetes</taxon>
        <taxon>Polyporales</taxon>
        <taxon>Phaeolaceae</taxon>
        <taxon>Wolfiporia</taxon>
    </lineage>
</organism>
<name>A0A2H3JT27_WOLCO</name>
<gene>
    <name evidence="2" type="ORF">WOLCODRAFT_144374</name>
</gene>
<keyword evidence="3" id="KW-1185">Reference proteome</keyword>
<evidence type="ECO:0000313" key="3">
    <source>
        <dbReference type="Proteomes" id="UP000218811"/>
    </source>
</evidence>
<evidence type="ECO:0000256" key="1">
    <source>
        <dbReference type="SAM" id="Phobius"/>
    </source>
</evidence>
<sequence length="437" mass="48976">MEDGTIQDATRAGNQTHTSRVRKFSPALCLHRSITLLTLYLFFHKDDVHKALASGALVLIARSSNWEPSQSEDGDFVFVKLPDQFESIDEHERPGIHEVETEYSCIEGNTALPHGYHWVFAPERVTKTVIDCELENTDKIVLGRYQSWAKPIISLVQLFNSAVTLYNAHGDQISRFGVAAYGLSVSPSPYMIMSAANLIAVAFVGEYPVLYALTTSITEEVKSRDRRQLRTSFGFLKQDVVEMEMRAREGCNAVKSTSLNMSLTASKMRTEDDGQGGKTLIVSVGDIQKRFKLHPDDPELETSPRHYHLGICSITNRPLVELDSESSPLRHALDYTPILFMIILAIVVVIIYWSMTGFSTAASTPAEQIWAVGWQVSGTISCILFSAYATRNGYRLFYLLRKKYLPVATLMILAVLPIGGYVQLIRMYMEDHGNAYQ</sequence>
<dbReference type="EMBL" id="KB468135">
    <property type="protein sequence ID" value="PCH43103.1"/>
    <property type="molecule type" value="Genomic_DNA"/>
</dbReference>
<feature type="transmembrane region" description="Helical" evidence="1">
    <location>
        <begin position="338"/>
        <end position="356"/>
    </location>
</feature>
<proteinExistence type="predicted"/>
<feature type="transmembrane region" description="Helical" evidence="1">
    <location>
        <begin position="410"/>
        <end position="429"/>
    </location>
</feature>
<reference evidence="2 3" key="1">
    <citation type="journal article" date="2012" name="Science">
        <title>The Paleozoic origin of enzymatic lignin decomposition reconstructed from 31 fungal genomes.</title>
        <authorList>
            <person name="Floudas D."/>
            <person name="Binder M."/>
            <person name="Riley R."/>
            <person name="Barry K."/>
            <person name="Blanchette R.A."/>
            <person name="Henrissat B."/>
            <person name="Martinez A.T."/>
            <person name="Otillar R."/>
            <person name="Spatafora J.W."/>
            <person name="Yadav J.S."/>
            <person name="Aerts A."/>
            <person name="Benoit I."/>
            <person name="Boyd A."/>
            <person name="Carlson A."/>
            <person name="Copeland A."/>
            <person name="Coutinho P.M."/>
            <person name="de Vries R.P."/>
            <person name="Ferreira P."/>
            <person name="Findley K."/>
            <person name="Foster B."/>
            <person name="Gaskell J."/>
            <person name="Glotzer D."/>
            <person name="Gorecki P."/>
            <person name="Heitman J."/>
            <person name="Hesse C."/>
            <person name="Hori C."/>
            <person name="Igarashi K."/>
            <person name="Jurgens J.A."/>
            <person name="Kallen N."/>
            <person name="Kersten P."/>
            <person name="Kohler A."/>
            <person name="Kuees U."/>
            <person name="Kumar T.K.A."/>
            <person name="Kuo A."/>
            <person name="LaButti K."/>
            <person name="Larrondo L.F."/>
            <person name="Lindquist E."/>
            <person name="Ling A."/>
            <person name="Lombard V."/>
            <person name="Lucas S."/>
            <person name="Lundell T."/>
            <person name="Martin R."/>
            <person name="McLaughlin D.J."/>
            <person name="Morgenstern I."/>
            <person name="Morin E."/>
            <person name="Murat C."/>
            <person name="Nagy L.G."/>
            <person name="Nolan M."/>
            <person name="Ohm R.A."/>
            <person name="Patyshakuliyeva A."/>
            <person name="Rokas A."/>
            <person name="Ruiz-Duenas F.J."/>
            <person name="Sabat G."/>
            <person name="Salamov A."/>
            <person name="Samejima M."/>
            <person name="Schmutz J."/>
            <person name="Slot J.C."/>
            <person name="St John F."/>
            <person name="Stenlid J."/>
            <person name="Sun H."/>
            <person name="Sun S."/>
            <person name="Syed K."/>
            <person name="Tsang A."/>
            <person name="Wiebenga A."/>
            <person name="Young D."/>
            <person name="Pisabarro A."/>
            <person name="Eastwood D.C."/>
            <person name="Martin F."/>
            <person name="Cullen D."/>
            <person name="Grigoriev I.V."/>
            <person name="Hibbett D.S."/>
        </authorList>
    </citation>
    <scope>NUCLEOTIDE SEQUENCE [LARGE SCALE GENOMIC DNA]</scope>
    <source>
        <strain evidence="2 3">MD-104</strain>
    </source>
</reference>
<keyword evidence="1" id="KW-1133">Transmembrane helix</keyword>